<feature type="transmembrane region" description="Helical" evidence="1">
    <location>
        <begin position="12"/>
        <end position="33"/>
    </location>
</feature>
<keyword evidence="1" id="KW-0472">Membrane</keyword>
<keyword evidence="1" id="KW-0812">Transmembrane</keyword>
<evidence type="ECO:0000313" key="3">
    <source>
        <dbReference type="Proteomes" id="UP000654947"/>
    </source>
</evidence>
<organism evidence="2 3">
    <name type="scientific">Nocardiopsis kunsanensis</name>
    <dbReference type="NCBI Taxonomy" id="141693"/>
    <lineage>
        <taxon>Bacteria</taxon>
        <taxon>Bacillati</taxon>
        <taxon>Actinomycetota</taxon>
        <taxon>Actinomycetes</taxon>
        <taxon>Streptosporangiales</taxon>
        <taxon>Nocardiopsidaceae</taxon>
        <taxon>Nocardiopsis</taxon>
    </lineage>
</organism>
<comment type="caution">
    <text evidence="2">The sequence shown here is derived from an EMBL/GenBank/DDBJ whole genome shotgun (WGS) entry which is preliminary data.</text>
</comment>
<dbReference type="AlphaFoldDB" id="A0A919CIK7"/>
<dbReference type="RefSeq" id="WP_017574599.1">
    <property type="nucleotide sequence ID" value="NZ_BMXL01000015.1"/>
</dbReference>
<protein>
    <submittedName>
        <fullName evidence="2">Uncharacterized protein</fullName>
    </submittedName>
</protein>
<keyword evidence="1" id="KW-1133">Transmembrane helix</keyword>
<sequence length="114" mass="12152">MERPATAREQHGQRLVLCVLMIAATTSLTAWYATGIVHFAVAAVAIAVLVVGCALVWCSSRSVQLYGGPMDGARVRVAPNGRLPGAHLEVLTFDGDRVRYGRDTAGRLTFRGGV</sequence>
<accession>A0A919CIK7</accession>
<keyword evidence="3" id="KW-1185">Reference proteome</keyword>
<evidence type="ECO:0000313" key="2">
    <source>
        <dbReference type="EMBL" id="GHD28817.1"/>
    </source>
</evidence>
<evidence type="ECO:0000256" key="1">
    <source>
        <dbReference type="SAM" id="Phobius"/>
    </source>
</evidence>
<reference evidence="2 3" key="1">
    <citation type="journal article" date="2014" name="Int. J. Syst. Evol. Microbiol.">
        <title>Complete genome sequence of Corynebacterium casei LMG S-19264T (=DSM 44701T), isolated from a smear-ripened cheese.</title>
        <authorList>
            <consortium name="US DOE Joint Genome Institute (JGI-PGF)"/>
            <person name="Walter F."/>
            <person name="Albersmeier A."/>
            <person name="Kalinowski J."/>
            <person name="Ruckert C."/>
        </authorList>
    </citation>
    <scope>NUCLEOTIDE SEQUENCE [LARGE SCALE GENOMIC DNA]</scope>
    <source>
        <strain evidence="2 3">KCTC 19473</strain>
    </source>
</reference>
<name>A0A919CIK7_9ACTN</name>
<dbReference type="Proteomes" id="UP000654947">
    <property type="component" value="Unassembled WGS sequence"/>
</dbReference>
<feature type="transmembrane region" description="Helical" evidence="1">
    <location>
        <begin position="39"/>
        <end position="58"/>
    </location>
</feature>
<dbReference type="EMBL" id="BMXL01000015">
    <property type="protein sequence ID" value="GHD28817.1"/>
    <property type="molecule type" value="Genomic_DNA"/>
</dbReference>
<gene>
    <name evidence="2" type="ORF">GCM10007147_29020</name>
</gene>
<proteinExistence type="predicted"/>